<comment type="caution">
    <text evidence="7">The sequence shown here is derived from an EMBL/GenBank/DDBJ whole genome shotgun (WGS) entry which is preliminary data.</text>
</comment>
<evidence type="ECO:0000256" key="1">
    <source>
        <dbReference type="ARBA" id="ARBA00004123"/>
    </source>
</evidence>
<dbReference type="Pfam" id="PF16879">
    <property type="entry name" value="Sin3a_C"/>
    <property type="match status" value="1"/>
</dbReference>
<comment type="subcellular location">
    <subcellularLocation>
        <location evidence="1 4">Nucleus</location>
    </subcellularLocation>
</comment>
<sequence length="1362" mass="153723">MPSLTKNNLKKASNFFYFVDLLAHTASFPAIRSPSQANSASTPRNQESGAYATNVPASHPSSSVGSSPHLNSALQMHHSPQMNHSFPMTNPESNGLERTHPRSTFPPVGTLSVHPSQPSRPTSPAVTQSSTTSHRPSSPVAPLPPPQYSQSRPAVSAPVPAPATPEPRATNASTANGYRPLNVKDALTYLDQVKIKFSDQPEVYNKFLDIMKDFKSQAIDTPGVIERVSGLFKGHPSLISGFNTFLPPGYRIECSTDECSRDVIKVTTPSGVTSTMDGEPLKLISETAPSPHSYQHPPSYGSSSSTYGRGHNTSSAIASPSNYQPNSSPQIASPGQVEESQARRPPVEFNHAINYVNKIKNRFAGDPDTYKQFLEILQMYQKDQKPIQEVYTQVQVLFDGANDLLDEFKQFLPDASGNHSVGSAALFSAGGRMPYGGKKAMSLSNTGQGRKKRVGPVSGAGIPKRSKLHHKMVLQTSDVRSGAPPDEEIVRPVISAEEVEFFERVRKYIGNKSTYNAFLKLLSLFSQQIVDQNLLVSRVETFIGGNKELFDWFKTLVGYDGKDEVIENIPADKTKPDLAQYKTCGPSYRLVPKTSDSKGDQNKVAVDSKWQNQTCSGRDALCWEVLNDEYVSHPTWASEDNGFVASKKNQYEEALNRVEEERYDYDLNIEANLNTIGLLEPIAKKIANMTPEEKAEYRVLPGLGGSSQTIYQRILKKIYGSDRGLEIIELLHDNPARTVPIVLKRLKQKDDEWKRAQREWNKIWREVEAKNYWKSLDYQGITFKSSDRKAITAKALVAEIESLRKDQKQGKSLHSDSTRVLMTGRQGPQIACTFKDKTLFKDISRLVFSFLERQSLYNATECDQVRAFIETFVPLFFDVSDVVPDAAEIEEEDEGMEDVEDEEDESRSMQSYDSDGDVVMNTRRTALRRTRTANRAMPRLQNNEDERLLKDVLTRNMIRPPHQTPEEIGDEDEEDTEQEDKDDTGTEVDVQLSSGDEASPVILTAPHRKNSLVQEDFTAQTTETDSVSPERRTVFNFFGNDSFYCFFRLLQMAYGRLEKLKTEDAEYKLNPGKEEDTNKIALELGTINRRMSVDKMGLNRGHYHALLNLIDKFFEENVDQQQFEESARYIFGTKAYVIFTIDKLILTLIRHIHDIVTRESCQSLISLFEKEREVENPDSQAIKMYRLLAEDTVGTDENLYNIVFDTSNRILSIQLLGQDDPTYHEAGEQDGYEEYVASYIDWTKETDGVQQTDLEPRFLKRNLRHKPKDKDLSGIHVHSRMQYKICRNTYHLFYIIGTEDTFVRRRPSSTPTTSSKFTAWLESDKGWSRDVENKEDAETTVRKTLFGRQGKKEAQAKSEGQH</sequence>
<evidence type="ECO:0000256" key="2">
    <source>
        <dbReference type="ARBA" id="ARBA00022491"/>
    </source>
</evidence>
<feature type="compositionally biased region" description="Polar residues" evidence="5">
    <location>
        <begin position="113"/>
        <end position="135"/>
    </location>
</feature>
<dbReference type="PROSITE" id="PS51477">
    <property type="entry name" value="PAH"/>
    <property type="match status" value="3"/>
</dbReference>
<dbReference type="PANTHER" id="PTHR12346">
    <property type="entry name" value="SIN3B-RELATED"/>
    <property type="match status" value="1"/>
</dbReference>
<feature type="compositionally biased region" description="Polar residues" evidence="5">
    <location>
        <begin position="33"/>
        <end position="48"/>
    </location>
</feature>
<dbReference type="Pfam" id="PF02671">
    <property type="entry name" value="PAH"/>
    <property type="match status" value="3"/>
</dbReference>
<feature type="compositionally biased region" description="Low complexity" evidence="5">
    <location>
        <begin position="58"/>
        <end position="72"/>
    </location>
</feature>
<feature type="compositionally biased region" description="Low complexity" evidence="5">
    <location>
        <begin position="319"/>
        <end position="330"/>
    </location>
</feature>
<feature type="compositionally biased region" description="Acidic residues" evidence="5">
    <location>
        <begin position="888"/>
        <end position="905"/>
    </location>
</feature>
<proteinExistence type="predicted"/>
<evidence type="ECO:0000313" key="7">
    <source>
        <dbReference type="EMBL" id="KAL0080843.1"/>
    </source>
</evidence>
<feature type="region of interest" description="Disordered" evidence="5">
    <location>
        <begin position="33"/>
        <end position="177"/>
    </location>
</feature>
<dbReference type="InterPro" id="IPR031693">
    <property type="entry name" value="Sin3_C"/>
</dbReference>
<reference evidence="7 8" key="1">
    <citation type="submission" date="2024-04" db="EMBL/GenBank/DDBJ databases">
        <title>Symmetric and asymmetric DNA N6-adenine methylation regulates different biological responses in Mucorales.</title>
        <authorList>
            <consortium name="Lawrence Berkeley National Laboratory"/>
            <person name="Lax C."/>
            <person name="Mondo S.J."/>
            <person name="Osorio-Concepcion M."/>
            <person name="Muszewska A."/>
            <person name="Corrochano-Luque M."/>
            <person name="Gutierrez G."/>
            <person name="Riley R."/>
            <person name="Lipzen A."/>
            <person name="Guo J."/>
            <person name="Hundley H."/>
            <person name="Amirebrahimi M."/>
            <person name="Ng V."/>
            <person name="Lorenzo-Gutierrez D."/>
            <person name="Binder U."/>
            <person name="Yang J."/>
            <person name="Song Y."/>
            <person name="Canovas D."/>
            <person name="Navarro E."/>
            <person name="Freitag M."/>
            <person name="Gabaldon T."/>
            <person name="Grigoriev I.V."/>
            <person name="Corrochano L.M."/>
            <person name="Nicolas F.E."/>
            <person name="Garre V."/>
        </authorList>
    </citation>
    <scope>NUCLEOTIDE SEQUENCE [LARGE SCALE GENOMIC DNA]</scope>
    <source>
        <strain evidence="7 8">L51</strain>
    </source>
</reference>
<dbReference type="Gene3D" id="1.20.1160.11">
    <property type="entry name" value="Paired amphipathic helix"/>
    <property type="match status" value="3"/>
</dbReference>
<evidence type="ECO:0000256" key="4">
    <source>
        <dbReference type="PROSITE-ProRule" id="PRU00810"/>
    </source>
</evidence>
<feature type="compositionally biased region" description="Acidic residues" evidence="5">
    <location>
        <begin position="967"/>
        <end position="986"/>
    </location>
</feature>
<evidence type="ECO:0000259" key="6">
    <source>
        <dbReference type="SMART" id="SM00761"/>
    </source>
</evidence>
<gene>
    <name evidence="7" type="ORF">J3Q64DRAFT_1757794</name>
</gene>
<feature type="compositionally biased region" description="Polar residues" evidence="5">
    <location>
        <begin position="78"/>
        <end position="93"/>
    </location>
</feature>
<keyword evidence="2" id="KW-0678">Repressor</keyword>
<dbReference type="InterPro" id="IPR039774">
    <property type="entry name" value="Sin3-like"/>
</dbReference>
<evidence type="ECO:0000256" key="5">
    <source>
        <dbReference type="SAM" id="MobiDB-lite"/>
    </source>
</evidence>
<feature type="region of interest" description="Disordered" evidence="5">
    <location>
        <begin position="283"/>
        <end position="343"/>
    </location>
</feature>
<organism evidence="7 8">
    <name type="scientific">Phycomyces blakesleeanus</name>
    <dbReference type="NCBI Taxonomy" id="4837"/>
    <lineage>
        <taxon>Eukaryota</taxon>
        <taxon>Fungi</taxon>
        <taxon>Fungi incertae sedis</taxon>
        <taxon>Mucoromycota</taxon>
        <taxon>Mucoromycotina</taxon>
        <taxon>Mucoromycetes</taxon>
        <taxon>Mucorales</taxon>
        <taxon>Phycomycetaceae</taxon>
        <taxon>Phycomyces</taxon>
    </lineage>
</organism>
<feature type="compositionally biased region" description="Low complexity" evidence="5">
    <location>
        <begin position="290"/>
        <end position="311"/>
    </location>
</feature>
<keyword evidence="8" id="KW-1185">Reference proteome</keyword>
<accession>A0ABR3AS89</accession>
<feature type="region of interest" description="Disordered" evidence="5">
    <location>
        <begin position="1329"/>
        <end position="1362"/>
    </location>
</feature>
<feature type="region of interest" description="Disordered" evidence="5">
    <location>
        <begin position="442"/>
        <end position="462"/>
    </location>
</feature>
<dbReference type="SUPFAM" id="SSF47762">
    <property type="entry name" value="PAH2 domain"/>
    <property type="match status" value="3"/>
</dbReference>
<name>A0ABR3AS89_PHYBL</name>
<protein>
    <recommendedName>
        <fullName evidence="6">Histone deacetylase interacting domain-containing protein</fullName>
    </recommendedName>
</protein>
<evidence type="ECO:0000313" key="8">
    <source>
        <dbReference type="Proteomes" id="UP001448207"/>
    </source>
</evidence>
<feature type="compositionally biased region" description="Low complexity" evidence="5">
    <location>
        <begin position="148"/>
        <end position="158"/>
    </location>
</feature>
<dbReference type="Proteomes" id="UP001448207">
    <property type="component" value="Unassembled WGS sequence"/>
</dbReference>
<dbReference type="InterPro" id="IPR013194">
    <property type="entry name" value="HDAC_interact_dom"/>
</dbReference>
<dbReference type="InterPro" id="IPR003822">
    <property type="entry name" value="PAH"/>
</dbReference>
<dbReference type="EMBL" id="JBCLYO010000019">
    <property type="protein sequence ID" value="KAL0080843.1"/>
    <property type="molecule type" value="Genomic_DNA"/>
</dbReference>
<feature type="compositionally biased region" description="Basic and acidic residues" evidence="5">
    <location>
        <begin position="1329"/>
        <end position="1341"/>
    </location>
</feature>
<feature type="compositionally biased region" description="Basic and acidic residues" evidence="5">
    <location>
        <begin position="1350"/>
        <end position="1362"/>
    </location>
</feature>
<feature type="region of interest" description="Disordered" evidence="5">
    <location>
        <begin position="952"/>
        <end position="1009"/>
    </location>
</feature>
<dbReference type="SMART" id="SM00761">
    <property type="entry name" value="HDAC_interact"/>
    <property type="match status" value="1"/>
</dbReference>
<evidence type="ECO:0000256" key="3">
    <source>
        <dbReference type="ARBA" id="ARBA00023242"/>
    </source>
</evidence>
<dbReference type="PANTHER" id="PTHR12346:SF0">
    <property type="entry name" value="SIN3A, ISOFORM G"/>
    <property type="match status" value="1"/>
</dbReference>
<keyword evidence="3 4" id="KW-0539">Nucleus</keyword>
<dbReference type="InterPro" id="IPR036600">
    <property type="entry name" value="PAH_sf"/>
</dbReference>
<dbReference type="Pfam" id="PF08295">
    <property type="entry name" value="Sin3_corepress"/>
    <property type="match status" value="1"/>
</dbReference>
<feature type="domain" description="Histone deacetylase interacting" evidence="6">
    <location>
        <begin position="580"/>
        <end position="696"/>
    </location>
</feature>
<feature type="region of interest" description="Disordered" evidence="5">
    <location>
        <begin position="888"/>
        <end position="915"/>
    </location>
</feature>